<dbReference type="EMBL" id="CP002548">
    <property type="protein sequence ID" value="AGL90971.1"/>
    <property type="molecule type" value="Genomic_DNA"/>
</dbReference>
<sequence>MGVFLGLPGSSRFILHILVTQVKTSRFLITGKQTNSASEGDQIYNWVPSQSSQNLQQLAFA</sequence>
<dbReference type="Proteomes" id="UP000013941">
    <property type="component" value="Chromosome"/>
</dbReference>
<accession>R4RR50</accession>
<evidence type="ECO:0000313" key="2">
    <source>
        <dbReference type="Proteomes" id="UP000013941"/>
    </source>
</evidence>
<protein>
    <submittedName>
        <fullName evidence="1">Uncharacterized protein</fullName>
    </submittedName>
</protein>
<evidence type="ECO:0000313" key="1">
    <source>
        <dbReference type="EMBL" id="AGL90971.1"/>
    </source>
</evidence>
<dbReference type="KEGG" id="nzs:SLY_1062"/>
<name>R4RR50_PHYAS</name>
<organism evidence="1 2">
    <name type="scientific">Strawberry lethal yellows phytoplasma (CPA) str. NZSb11</name>
    <dbReference type="NCBI Taxonomy" id="980422"/>
    <lineage>
        <taxon>Bacteria</taxon>
        <taxon>Bacillati</taxon>
        <taxon>Mycoplasmatota</taxon>
        <taxon>Mollicutes</taxon>
        <taxon>Acholeplasmatales</taxon>
        <taxon>Acholeplasmataceae</taxon>
        <taxon>Candidatus Phytoplasma</taxon>
        <taxon>16SrXII (Stolbur group)</taxon>
    </lineage>
</organism>
<dbReference type="AlphaFoldDB" id="R4RR50"/>
<dbReference type="HOGENOM" id="CLU_2920818_0_0_14"/>
<reference evidence="1 2" key="1">
    <citation type="journal article" date="2013" name="BMC Genomics">
        <title>Comparison of the complete genome sequence of two closely related isolates of 'Candidatus Phytoplasma australiense' reveals genome plasticity.</title>
        <authorList>
            <person name="Andersen M.T."/>
            <person name="Liefting L.W."/>
            <person name="Havukkala I."/>
            <person name="Beever R.E."/>
        </authorList>
    </citation>
    <scope>NUCLEOTIDE SEQUENCE [LARGE SCALE GENOMIC DNA]</scope>
    <source>
        <strain evidence="1 2">NZSb11</strain>
    </source>
</reference>
<keyword evidence="2" id="KW-1185">Reference proteome</keyword>
<gene>
    <name evidence="1" type="ORF">SLY_1062</name>
</gene>
<proteinExistence type="predicted"/>
<dbReference type="PATRIC" id="fig|980422.3.peg.974"/>